<keyword evidence="1" id="KW-0472">Membrane</keyword>
<proteinExistence type="predicted"/>
<keyword evidence="1" id="KW-0812">Transmembrane</keyword>
<reference evidence="4" key="1">
    <citation type="submission" date="2018-04" db="EMBL/GenBank/DDBJ databases">
        <authorList>
            <person name="Liu S."/>
            <person name="Wang Z."/>
            <person name="Li J."/>
        </authorList>
    </citation>
    <scope>NUCLEOTIDE SEQUENCE [LARGE SCALE GENOMIC DNA]</scope>
    <source>
        <strain evidence="4">622</strain>
    </source>
</reference>
<feature type="transmembrane region" description="Helical" evidence="1">
    <location>
        <begin position="47"/>
        <end position="67"/>
    </location>
</feature>
<dbReference type="InterPro" id="IPR029010">
    <property type="entry name" value="ThuA-like"/>
</dbReference>
<dbReference type="Proteomes" id="UP000244962">
    <property type="component" value="Unassembled WGS sequence"/>
</dbReference>
<gene>
    <name evidence="3" type="ORF">DF223_10255</name>
</gene>
<evidence type="ECO:0000256" key="1">
    <source>
        <dbReference type="SAM" id="Phobius"/>
    </source>
</evidence>
<evidence type="ECO:0000313" key="3">
    <source>
        <dbReference type="EMBL" id="PWC06641.1"/>
    </source>
</evidence>
<dbReference type="Gene3D" id="3.40.50.880">
    <property type="match status" value="1"/>
</dbReference>
<dbReference type="PANTHER" id="PTHR40469:SF2">
    <property type="entry name" value="GALACTOSE-BINDING DOMAIN-LIKE SUPERFAMILY PROTEIN"/>
    <property type="match status" value="1"/>
</dbReference>
<dbReference type="PANTHER" id="PTHR40469">
    <property type="entry name" value="SECRETED GLYCOSYL HYDROLASE"/>
    <property type="match status" value="1"/>
</dbReference>
<keyword evidence="1" id="KW-1133">Transmembrane helix</keyword>
<evidence type="ECO:0000313" key="4">
    <source>
        <dbReference type="Proteomes" id="UP000244962"/>
    </source>
</evidence>
<name>A0A2U1TCM5_9MICO</name>
<dbReference type="SUPFAM" id="SSF52317">
    <property type="entry name" value="Class I glutamine amidotransferase-like"/>
    <property type="match status" value="1"/>
</dbReference>
<dbReference type="InterPro" id="IPR029062">
    <property type="entry name" value="Class_I_gatase-like"/>
</dbReference>
<comment type="caution">
    <text evidence="3">The sequence shown here is derived from an EMBL/GenBank/DDBJ whole genome shotgun (WGS) entry which is preliminary data.</text>
</comment>
<dbReference type="AlphaFoldDB" id="A0A2U1TCM5"/>
<organism evidence="3 4">
    <name type="scientific">Mycetocola zhujimingii</name>
    <dbReference type="NCBI Taxonomy" id="2079792"/>
    <lineage>
        <taxon>Bacteria</taxon>
        <taxon>Bacillati</taxon>
        <taxon>Actinomycetota</taxon>
        <taxon>Actinomycetes</taxon>
        <taxon>Micrococcales</taxon>
        <taxon>Microbacteriaceae</taxon>
        <taxon>Mycetocola</taxon>
    </lineage>
</organism>
<dbReference type="EMBL" id="QEFB01000011">
    <property type="protein sequence ID" value="PWC06641.1"/>
    <property type="molecule type" value="Genomic_DNA"/>
</dbReference>
<feature type="domain" description="ThuA-like" evidence="2">
    <location>
        <begin position="158"/>
        <end position="359"/>
    </location>
</feature>
<keyword evidence="4" id="KW-1185">Reference proteome</keyword>
<evidence type="ECO:0000259" key="2">
    <source>
        <dbReference type="Pfam" id="PF06283"/>
    </source>
</evidence>
<sequence length="371" mass="40082">MPGQAYIRSNRARIPLAAGRIAVADRTVHPGTARLIKGDHMKSLKSILSTGTAIAATAVLSAGLVFAGTAAADSRGHGHGNGNGNKPTTADSIYLDEIKDYGVCRGTDAACYNEWGNGWKEGEPKRILIWSRTAGPRHAHLGTPLGPGLNPPLNADNVAQASLKAWAAERGIQADYTEDLASFSRLNSYQAVVFLGSNRDTLDDPAQTNLMQYVRGGGGFVGVHNAFGAEYHWEWYEGLLGGANFYDHAPNRPGTIETINKKDVSTNFMPRKWGFTDEWYNLVPYPSYVNVLLEVDPKTSLNGRATGHPGHGEQHAVSWCQYYDGGKSWLTTLGHDVAVWTDAPIAGDDLFKEHLMSGLESAMGIKPFCAV</sequence>
<dbReference type="Pfam" id="PF06283">
    <property type="entry name" value="ThuA"/>
    <property type="match status" value="1"/>
</dbReference>
<accession>A0A2U1TCM5</accession>
<protein>
    <submittedName>
        <fullName evidence="3">ThuA domain-containing protein</fullName>
    </submittedName>
</protein>